<evidence type="ECO:0000259" key="20">
    <source>
        <dbReference type="PROSITE" id="PS50011"/>
    </source>
</evidence>
<keyword evidence="7" id="KW-0430">Lectin</keyword>
<comment type="subcellular location">
    <subcellularLocation>
        <location evidence="1">Cell membrane</location>
        <topology evidence="1">Single-pass type I membrane protein</topology>
    </subcellularLocation>
</comment>
<dbReference type="GO" id="GO:0048544">
    <property type="term" value="P:recognition of pollen"/>
    <property type="evidence" value="ECO:0007669"/>
    <property type="project" value="InterPro"/>
</dbReference>
<reference evidence="24 25" key="1">
    <citation type="submission" date="2024-04" db="EMBL/GenBank/DDBJ databases">
        <authorList>
            <person name="Fracassetti M."/>
        </authorList>
    </citation>
    <scope>NUCLEOTIDE SEQUENCE [LARGE SCALE GENOMIC DNA]</scope>
</reference>
<feature type="domain" description="Bulb-type lectin" evidence="22">
    <location>
        <begin position="938"/>
        <end position="1062"/>
    </location>
</feature>
<feature type="binding site" evidence="17">
    <location>
        <position position="1470"/>
    </location>
    <ligand>
        <name>ATP</name>
        <dbReference type="ChEBI" id="CHEBI:30616"/>
    </ligand>
</feature>
<dbReference type="InterPro" id="IPR008271">
    <property type="entry name" value="Ser/Thr_kinase_AS"/>
</dbReference>
<dbReference type="EMBL" id="OZ034819">
    <property type="protein sequence ID" value="CAL1397649.1"/>
    <property type="molecule type" value="Genomic_DNA"/>
</dbReference>
<evidence type="ECO:0000259" key="22">
    <source>
        <dbReference type="PROSITE" id="PS50927"/>
    </source>
</evidence>
<evidence type="ECO:0000256" key="14">
    <source>
        <dbReference type="ARBA" id="ARBA00047899"/>
    </source>
</evidence>
<dbReference type="FunFam" id="3.30.200.20:FF:000195">
    <property type="entry name" value="G-type lectin S-receptor-like serine/threonine-protein kinase"/>
    <property type="match status" value="2"/>
</dbReference>
<dbReference type="PROSITE" id="PS50026">
    <property type="entry name" value="EGF_3"/>
    <property type="match status" value="2"/>
</dbReference>
<feature type="domain" description="EGF-like" evidence="21">
    <location>
        <begin position="1195"/>
        <end position="1233"/>
    </location>
</feature>
<dbReference type="CDD" id="cd01098">
    <property type="entry name" value="PAN_AP_plant"/>
    <property type="match status" value="2"/>
</dbReference>
<dbReference type="GO" id="GO:0030246">
    <property type="term" value="F:carbohydrate binding"/>
    <property type="evidence" value="ECO:0007669"/>
    <property type="project" value="UniProtKB-KW"/>
</dbReference>
<keyword evidence="4" id="KW-0723">Serine/threonine-protein kinase</keyword>
<comment type="catalytic activity">
    <reaction evidence="15">
        <text>L-seryl-[protein] + ATP = O-phospho-L-seryl-[protein] + ADP + H(+)</text>
        <dbReference type="Rhea" id="RHEA:17989"/>
        <dbReference type="Rhea" id="RHEA-COMP:9863"/>
        <dbReference type="Rhea" id="RHEA-COMP:11604"/>
        <dbReference type="ChEBI" id="CHEBI:15378"/>
        <dbReference type="ChEBI" id="CHEBI:29999"/>
        <dbReference type="ChEBI" id="CHEBI:30616"/>
        <dbReference type="ChEBI" id="CHEBI:83421"/>
        <dbReference type="ChEBI" id="CHEBI:456216"/>
        <dbReference type="EC" id="2.7.11.1"/>
    </reaction>
</comment>
<dbReference type="PROSITE" id="PS00108">
    <property type="entry name" value="PROTEIN_KINASE_ST"/>
    <property type="match status" value="2"/>
</dbReference>
<comment type="catalytic activity">
    <reaction evidence="14">
        <text>L-threonyl-[protein] + ATP = O-phospho-L-threonyl-[protein] + ADP + H(+)</text>
        <dbReference type="Rhea" id="RHEA:46608"/>
        <dbReference type="Rhea" id="RHEA-COMP:11060"/>
        <dbReference type="Rhea" id="RHEA-COMP:11605"/>
        <dbReference type="ChEBI" id="CHEBI:15378"/>
        <dbReference type="ChEBI" id="CHEBI:30013"/>
        <dbReference type="ChEBI" id="CHEBI:30616"/>
        <dbReference type="ChEBI" id="CHEBI:61977"/>
        <dbReference type="ChEBI" id="CHEBI:456216"/>
        <dbReference type="EC" id="2.7.11.1"/>
    </reaction>
</comment>
<evidence type="ECO:0000256" key="11">
    <source>
        <dbReference type="ARBA" id="ARBA00023157"/>
    </source>
</evidence>
<evidence type="ECO:0000256" key="2">
    <source>
        <dbReference type="ARBA" id="ARBA00012513"/>
    </source>
</evidence>
<dbReference type="InterPro" id="IPR017441">
    <property type="entry name" value="Protein_kinase_ATP_BS"/>
</dbReference>
<dbReference type="Gene3D" id="1.10.510.10">
    <property type="entry name" value="Transferase(Phosphotransferase) domain 1"/>
    <property type="match status" value="2"/>
</dbReference>
<dbReference type="Pfam" id="PF01453">
    <property type="entry name" value="B_lectin"/>
    <property type="match status" value="2"/>
</dbReference>
<dbReference type="CDD" id="cd14066">
    <property type="entry name" value="STKc_IRAK"/>
    <property type="match status" value="1"/>
</dbReference>
<feature type="signal peptide" evidence="19">
    <location>
        <begin position="1"/>
        <end position="26"/>
    </location>
</feature>
<dbReference type="Pfam" id="PF08276">
    <property type="entry name" value="PAN_2"/>
    <property type="match status" value="2"/>
</dbReference>
<evidence type="ECO:0000256" key="18">
    <source>
        <dbReference type="SAM" id="Phobius"/>
    </source>
</evidence>
<evidence type="ECO:0000256" key="7">
    <source>
        <dbReference type="ARBA" id="ARBA00022734"/>
    </source>
</evidence>
<keyword evidence="16" id="KW-0245">EGF-like domain</keyword>
<evidence type="ECO:0000256" key="4">
    <source>
        <dbReference type="ARBA" id="ARBA00022527"/>
    </source>
</evidence>
<keyword evidence="6 19" id="KW-0732">Signal</keyword>
<evidence type="ECO:0000256" key="12">
    <source>
        <dbReference type="ARBA" id="ARBA00023170"/>
    </source>
</evidence>
<evidence type="ECO:0000256" key="15">
    <source>
        <dbReference type="ARBA" id="ARBA00048679"/>
    </source>
</evidence>
<proteinExistence type="predicted"/>
<dbReference type="PANTHER" id="PTHR27002:SF839">
    <property type="entry name" value="NON-SPECIFIC SERINE_THREONINE PROTEIN KINASE"/>
    <property type="match status" value="1"/>
</dbReference>
<keyword evidence="12" id="KW-0675">Receptor</keyword>
<dbReference type="Pfam" id="PF00954">
    <property type="entry name" value="S_locus_glycop"/>
    <property type="match status" value="2"/>
</dbReference>
<dbReference type="GO" id="GO:0005886">
    <property type="term" value="C:plasma membrane"/>
    <property type="evidence" value="ECO:0007669"/>
    <property type="project" value="UniProtKB-SubCell"/>
</dbReference>
<gene>
    <name evidence="24" type="ORF">LTRI10_LOCUS37930</name>
</gene>
<feature type="domain" description="Apple" evidence="23">
    <location>
        <begin position="361"/>
        <end position="444"/>
    </location>
</feature>
<dbReference type="Gene3D" id="3.30.200.20">
    <property type="entry name" value="Phosphorylase Kinase, domain 1"/>
    <property type="match status" value="2"/>
</dbReference>
<dbReference type="FunFam" id="2.90.10.10:FF:000005">
    <property type="entry name" value="G-type lectin S-receptor-like serine/threonine-protein kinase"/>
    <property type="match status" value="2"/>
</dbReference>
<dbReference type="InterPro" id="IPR001480">
    <property type="entry name" value="Bulb-type_lectin_dom"/>
</dbReference>
<feature type="transmembrane region" description="Helical" evidence="18">
    <location>
        <begin position="467"/>
        <end position="487"/>
    </location>
</feature>
<feature type="domain" description="Bulb-type lectin" evidence="22">
    <location>
        <begin position="27"/>
        <end position="161"/>
    </location>
</feature>
<keyword evidence="9" id="KW-0418">Kinase</keyword>
<keyword evidence="3" id="KW-1003">Cell membrane</keyword>
<evidence type="ECO:0000313" key="25">
    <source>
        <dbReference type="Proteomes" id="UP001497516"/>
    </source>
</evidence>
<dbReference type="EC" id="2.7.11.1" evidence="2"/>
<dbReference type="SUPFAM" id="SSF56112">
    <property type="entry name" value="Protein kinase-like (PK-like)"/>
    <property type="match status" value="2"/>
</dbReference>
<organism evidence="24 25">
    <name type="scientific">Linum trigynum</name>
    <dbReference type="NCBI Taxonomy" id="586398"/>
    <lineage>
        <taxon>Eukaryota</taxon>
        <taxon>Viridiplantae</taxon>
        <taxon>Streptophyta</taxon>
        <taxon>Embryophyta</taxon>
        <taxon>Tracheophyta</taxon>
        <taxon>Spermatophyta</taxon>
        <taxon>Magnoliopsida</taxon>
        <taxon>eudicotyledons</taxon>
        <taxon>Gunneridae</taxon>
        <taxon>Pentapetalae</taxon>
        <taxon>rosids</taxon>
        <taxon>fabids</taxon>
        <taxon>Malpighiales</taxon>
        <taxon>Linaceae</taxon>
        <taxon>Linum</taxon>
    </lineage>
</organism>
<keyword evidence="8 17" id="KW-0547">Nucleotide-binding</keyword>
<dbReference type="PROSITE" id="PS00107">
    <property type="entry name" value="PROTEIN_KINASE_ATP"/>
    <property type="match status" value="2"/>
</dbReference>
<dbReference type="SMART" id="SM00181">
    <property type="entry name" value="EGF"/>
    <property type="match status" value="2"/>
</dbReference>
<keyword evidence="18" id="KW-1133">Transmembrane helix</keyword>
<dbReference type="SMART" id="SM00473">
    <property type="entry name" value="PAN_AP"/>
    <property type="match status" value="2"/>
</dbReference>
<dbReference type="SMART" id="SM00220">
    <property type="entry name" value="S_TKc"/>
    <property type="match status" value="2"/>
</dbReference>
<dbReference type="FunFam" id="1.10.510.10:FF:000060">
    <property type="entry name" value="G-type lectin S-receptor-like serine/threonine-protein kinase"/>
    <property type="match status" value="1"/>
</dbReference>
<evidence type="ECO:0000259" key="21">
    <source>
        <dbReference type="PROSITE" id="PS50026"/>
    </source>
</evidence>
<dbReference type="InterPro" id="IPR036426">
    <property type="entry name" value="Bulb-type_lectin_dom_sf"/>
</dbReference>
<keyword evidence="5" id="KW-0808">Transferase</keyword>
<dbReference type="InterPro" id="IPR000858">
    <property type="entry name" value="S_locus_glycoprot_dom"/>
</dbReference>
<dbReference type="PROSITE" id="PS50927">
    <property type="entry name" value="BULB_LECTIN"/>
    <property type="match status" value="2"/>
</dbReference>
<evidence type="ECO:0000256" key="13">
    <source>
        <dbReference type="ARBA" id="ARBA00023180"/>
    </source>
</evidence>
<evidence type="ECO:0000256" key="17">
    <source>
        <dbReference type="PROSITE-ProRule" id="PRU10141"/>
    </source>
</evidence>
<dbReference type="InterPro" id="IPR011009">
    <property type="entry name" value="Kinase-like_dom_sf"/>
</dbReference>
<dbReference type="Gene3D" id="2.90.10.10">
    <property type="entry name" value="Bulb-type lectin domain"/>
    <property type="match status" value="2"/>
</dbReference>
<sequence length="1760" mass="197620">MAGRRLLHPPFLFFFLFFSLFRATTSNDTVNATQPLKDGDVLVSETGKFAVGFFSPGRSTNRYLGIWFHEVPELTVVWVANGNNPIAAGDSGILSIDSTGNLVLLAGGEQNQNQTRTQVPIWSTNVSANLVFNSPRSARILDSGNFALFGRFNSTILWQSFDYPTNTFLPGAKLGLDRESGLDRFLTSWRSEDDPGTGEFSFRVNPKGSPQFFLYKDGKPYTRSLPWPWGSYGDIFNISFVNNREEGAIFQITLNDDSLLFWEVLDTTGILREKIWRKGYDGWKEYWATPTQKCDTYRRCGGNGLCDPSNDNTFECSCLPGYEPRSPRSWRLFDGSGGCVRKLSKLGSKLELELGTWDGFCGAGEGFVRAPKVKVPDSSGAVWIGKEDGGELSCERECRKNCSCSAYTEIDAALKDKGCLLWYGELVDTVYFPASSQDLYVRVDAEEFANYKGGLNDSLELKLKLSILLPSIGSAWLLVIVFAFFWLRKWRSRSVKKRRIRNLFHLDNGSNHFNDSVVGEEMEGHSVYPELPFFNVNAIRAATNNFSPANTLGRGGFGSVHKGRLPNGQEVAVKRLSKNSRQGLEQFRNEVLLIAKLQHRNLVKLHGCCIEDEEQMLIYEYLPNRSLDLFLFDRTGCRVLDWTRRFNIIVGIARGILYLHQDSRFRIIHRDLKTSNILLDGDLNPKISDFGMAKILEADKVYGKTAGIGGTYGYMSPEYAVFGKFSEKSDVFSFGVILLETITGKRINRIYSEDDNLNLITYVWEHWKEDKGLEVVDSSMEGSFNGHEVLKCIHIGLLCVEEDVRDRPNMSTTVLMLNTAMPLPRPKQPGFHGTSCFNKSRPAEGSCSVNELDYFRNPPKPAAAKNEQTVLFPEQNGKPRIPTAIEDLLDQKLSSFQFITIDHHGRNSRQSNFLIMGGKIILLPPFIFFFLFRAAAGNDTVTSTQPLRDGDVLVSETGKFALGFFSPGGSSNRYLGIWFYQVPRQSVVWVANRNNPIAAGDSGILSIDDATGNLVLYDRNKIPIWSTNVSAKLDSLPFARILDSGNFALFSHENSTAVFWQSVDYPTNTYLPGAKLGLDRKLGLERFITSWRSEDDPGTGQFSFRVNPKGSPQVFHYRGEGRKTPYARSFPWPWKSFTNIFNGSFINNEDEVSFSIFLTEEDSFLFWVAIDPAGILREKIWRKGYEDWKEYWATPTQKCDSYGRCGPNGVCDPSNGNAYECSCLPGYEPSSPRSWRLFDGSGGCVRKRLRNSDGFCGLGEGFVRMLKVKVPDTSGAVWIDRRGGGSEVSCKRECRKNCSCSAYAEMEGAGDESVCMLWFGDLVDTVYFPVTSQDLYVRVDAVEFAHYQAGVIDSAELRLKLSIVLPSVASTWLVVMVFCFFWLKRRRSRTAKRRRIRNLFHPNDGSSRSTVHAMTEETDGSSAYPELPFFSFSTIRAATNNFSSANKVGQGGFGVVYKGRLPSGQDIAVKRLSEKSSQGQEQFRNEVLLIAKLQHRNLVKLYGCCIEEEEHILVYEYLPNKSLNRFLFDRKGGATLDWRTRFGIIIGIARGILYLHQDSRFRIIHRDLKTSNILLDEELNPKISDFGLAMVLEADRCHGKAANIGGTIGYMSPEYAVKGVYSEKSDVFSFGVIVVEMVTGMRITRRFEGDENMSLIAHVWALWKEYRAMEVVDSSMVGGMHNAEEVLRCIQIGLLCMEENVEDRPNMMTVVIMLNSAMPLPRPKQPAFAGGSSCLNHQPAGGTLASCSVNDLTLTGVMIR</sequence>
<evidence type="ECO:0000256" key="3">
    <source>
        <dbReference type="ARBA" id="ARBA00022475"/>
    </source>
</evidence>
<keyword evidence="13" id="KW-0325">Glycoprotein</keyword>
<feature type="domain" description="Apple" evidence="23">
    <location>
        <begin position="1256"/>
        <end position="1340"/>
    </location>
</feature>
<evidence type="ECO:0000313" key="24">
    <source>
        <dbReference type="EMBL" id="CAL1397649.1"/>
    </source>
</evidence>
<comment type="caution">
    <text evidence="16">Lacks conserved residue(s) required for the propagation of feature annotation.</text>
</comment>
<dbReference type="PANTHER" id="PTHR27002">
    <property type="entry name" value="RECEPTOR-LIKE SERINE/THREONINE-PROTEIN KINASE SD1-8"/>
    <property type="match status" value="1"/>
</dbReference>
<feature type="transmembrane region" description="Helical" evidence="18">
    <location>
        <begin position="1363"/>
        <end position="1383"/>
    </location>
</feature>
<feature type="binding site" evidence="17">
    <location>
        <position position="574"/>
    </location>
    <ligand>
        <name>ATP</name>
        <dbReference type="ChEBI" id="CHEBI:30616"/>
    </ligand>
</feature>
<keyword evidence="18" id="KW-0812">Transmembrane</keyword>
<dbReference type="CDD" id="cd00028">
    <property type="entry name" value="B_lectin"/>
    <property type="match status" value="2"/>
</dbReference>
<dbReference type="InterPro" id="IPR003609">
    <property type="entry name" value="Pan_app"/>
</dbReference>
<dbReference type="FunFam" id="1.10.510.10:FF:000345">
    <property type="entry name" value="G-type lectin S-receptor-like serine/threonine-protein kinase"/>
    <property type="match status" value="1"/>
</dbReference>
<dbReference type="SUPFAM" id="SSF51110">
    <property type="entry name" value="alpha-D-mannose-specific plant lectins"/>
    <property type="match status" value="2"/>
</dbReference>
<evidence type="ECO:0000256" key="6">
    <source>
        <dbReference type="ARBA" id="ARBA00022729"/>
    </source>
</evidence>
<dbReference type="GO" id="GO:0005524">
    <property type="term" value="F:ATP binding"/>
    <property type="evidence" value="ECO:0007669"/>
    <property type="project" value="UniProtKB-UniRule"/>
</dbReference>
<dbReference type="InterPro" id="IPR000742">
    <property type="entry name" value="EGF"/>
</dbReference>
<dbReference type="Pfam" id="PF07714">
    <property type="entry name" value="PK_Tyr_Ser-Thr"/>
    <property type="match status" value="2"/>
</dbReference>
<keyword evidence="11" id="KW-1015">Disulfide bond</keyword>
<accession>A0AAV2FH81</accession>
<dbReference type="InterPro" id="IPR001245">
    <property type="entry name" value="Ser-Thr/Tyr_kinase_cat_dom"/>
</dbReference>
<feature type="domain" description="Protein kinase" evidence="20">
    <location>
        <begin position="1442"/>
        <end position="1728"/>
    </location>
</feature>
<dbReference type="GO" id="GO:0004674">
    <property type="term" value="F:protein serine/threonine kinase activity"/>
    <property type="evidence" value="ECO:0007669"/>
    <property type="project" value="UniProtKB-KW"/>
</dbReference>
<dbReference type="PROSITE" id="PS50011">
    <property type="entry name" value="PROTEIN_KINASE_DOM"/>
    <property type="match status" value="2"/>
</dbReference>
<dbReference type="Proteomes" id="UP001497516">
    <property type="component" value="Chromosome 6"/>
</dbReference>
<feature type="domain" description="EGF-like" evidence="21">
    <location>
        <begin position="290"/>
        <end position="328"/>
    </location>
</feature>
<dbReference type="SMART" id="SM00108">
    <property type="entry name" value="B_lectin"/>
    <property type="match status" value="2"/>
</dbReference>
<keyword evidence="25" id="KW-1185">Reference proteome</keyword>
<dbReference type="CDD" id="cd00054">
    <property type="entry name" value="EGF_CA"/>
    <property type="match status" value="2"/>
</dbReference>
<evidence type="ECO:0000256" key="19">
    <source>
        <dbReference type="SAM" id="SignalP"/>
    </source>
</evidence>
<evidence type="ECO:0000256" key="1">
    <source>
        <dbReference type="ARBA" id="ARBA00004251"/>
    </source>
</evidence>
<keyword evidence="18" id="KW-0472">Membrane</keyword>
<feature type="chain" id="PRO_5043337502" description="non-specific serine/threonine protein kinase" evidence="19">
    <location>
        <begin position="27"/>
        <end position="1760"/>
    </location>
</feature>
<dbReference type="GO" id="GO:0045087">
    <property type="term" value="P:innate immune response"/>
    <property type="evidence" value="ECO:0007669"/>
    <property type="project" value="UniProtKB-ARBA"/>
</dbReference>
<evidence type="ECO:0000256" key="5">
    <source>
        <dbReference type="ARBA" id="ARBA00022679"/>
    </source>
</evidence>
<protein>
    <recommendedName>
        <fullName evidence="2">non-specific serine/threonine protein kinase</fullName>
        <ecNumber evidence="2">2.7.11.1</ecNumber>
    </recommendedName>
</protein>
<evidence type="ECO:0000256" key="9">
    <source>
        <dbReference type="ARBA" id="ARBA00022777"/>
    </source>
</evidence>
<evidence type="ECO:0000256" key="16">
    <source>
        <dbReference type="PROSITE-ProRule" id="PRU00076"/>
    </source>
</evidence>
<evidence type="ECO:0000256" key="8">
    <source>
        <dbReference type="ARBA" id="ARBA00022741"/>
    </source>
</evidence>
<dbReference type="InterPro" id="IPR000719">
    <property type="entry name" value="Prot_kinase_dom"/>
</dbReference>
<dbReference type="PROSITE" id="PS50948">
    <property type="entry name" value="PAN"/>
    <property type="match status" value="2"/>
</dbReference>
<evidence type="ECO:0000256" key="10">
    <source>
        <dbReference type="ARBA" id="ARBA00022840"/>
    </source>
</evidence>
<evidence type="ECO:0000259" key="23">
    <source>
        <dbReference type="PROSITE" id="PS50948"/>
    </source>
</evidence>
<feature type="domain" description="Protein kinase" evidence="20">
    <location>
        <begin position="546"/>
        <end position="821"/>
    </location>
</feature>
<keyword evidence="10 17" id="KW-0067">ATP-binding</keyword>
<feature type="transmembrane region" description="Helical" evidence="18">
    <location>
        <begin position="913"/>
        <end position="932"/>
    </location>
</feature>
<name>A0AAV2FH81_9ROSI</name>